<dbReference type="FunFam" id="3.30.70.100:FF:000001">
    <property type="entry name" value="ATPase copper transporting beta"/>
    <property type="match status" value="1"/>
</dbReference>
<dbReference type="Pfam" id="PF00702">
    <property type="entry name" value="Hydrolase"/>
    <property type="match status" value="1"/>
</dbReference>
<reference evidence="21" key="3">
    <citation type="submission" date="2018-08" db="UniProtKB">
        <authorList>
            <consortium name="EnsemblPlants"/>
        </authorList>
    </citation>
    <scope>IDENTIFICATION</scope>
    <source>
        <strain evidence="21">Yugu1</strain>
    </source>
</reference>
<evidence type="ECO:0000256" key="3">
    <source>
        <dbReference type="ARBA" id="ARBA00012517"/>
    </source>
</evidence>
<dbReference type="OMA" id="WECFFDE"/>
<feature type="region of interest" description="Disordered" evidence="18">
    <location>
        <begin position="30"/>
        <end position="58"/>
    </location>
</feature>
<dbReference type="InterPro" id="IPR006122">
    <property type="entry name" value="HMA_Cu_ion-bd"/>
</dbReference>
<dbReference type="AlphaFoldDB" id="K3Y4W8"/>
<dbReference type="Pfam" id="PF00122">
    <property type="entry name" value="E1-E2_ATPase"/>
    <property type="match status" value="1"/>
</dbReference>
<keyword evidence="11 17" id="KW-1133">Transmembrane helix</keyword>
<comment type="catalytic activity">
    <reaction evidence="15">
        <text>Cu(+)(in) + ATP + H2O = Cu(+)(out) + ADP + phosphate + H(+)</text>
        <dbReference type="Rhea" id="RHEA:25792"/>
        <dbReference type="ChEBI" id="CHEBI:15377"/>
        <dbReference type="ChEBI" id="CHEBI:15378"/>
        <dbReference type="ChEBI" id="CHEBI:30616"/>
        <dbReference type="ChEBI" id="CHEBI:43474"/>
        <dbReference type="ChEBI" id="CHEBI:49552"/>
        <dbReference type="ChEBI" id="CHEBI:456216"/>
        <dbReference type="EC" id="7.2.2.8"/>
    </reaction>
</comment>
<dbReference type="InterPro" id="IPR023299">
    <property type="entry name" value="ATPase_P-typ_cyto_dom_N"/>
</dbReference>
<evidence type="ECO:0000256" key="10">
    <source>
        <dbReference type="ARBA" id="ARBA00022967"/>
    </source>
</evidence>
<dbReference type="GO" id="GO:0140581">
    <property type="term" value="F:P-type monovalent copper transporter activity"/>
    <property type="evidence" value="ECO:0007669"/>
    <property type="project" value="UniProtKB-EC"/>
</dbReference>
<dbReference type="GO" id="GO:0055085">
    <property type="term" value="P:transmembrane transport"/>
    <property type="evidence" value="ECO:0000318"/>
    <property type="project" value="GO_Central"/>
</dbReference>
<protein>
    <recommendedName>
        <fullName evidence="3">P-type Cu(+) transporter</fullName>
        <ecNumber evidence="3">7.2.2.8</ecNumber>
    </recommendedName>
    <alternativeName>
        <fullName evidence="16">Protein HEAVY METAL ATPASE 5</fullName>
    </alternativeName>
</protein>
<dbReference type="SFLD" id="SFLDG00002">
    <property type="entry name" value="C1.7:_P-type_atpase_like"/>
    <property type="match status" value="1"/>
</dbReference>
<dbReference type="GO" id="GO:0005524">
    <property type="term" value="F:ATP binding"/>
    <property type="evidence" value="ECO:0007669"/>
    <property type="project" value="UniProtKB-UniRule"/>
</dbReference>
<keyword evidence="13" id="KW-0406">Ion transport</keyword>
<evidence type="ECO:0000256" key="11">
    <source>
        <dbReference type="ARBA" id="ARBA00022989"/>
    </source>
</evidence>
<evidence type="ECO:0000259" key="19">
    <source>
        <dbReference type="PROSITE" id="PS50846"/>
    </source>
</evidence>
<dbReference type="GeneID" id="101776017"/>
<keyword evidence="9 17" id="KW-0067">ATP-binding</keyword>
<keyword evidence="5 17" id="KW-0812">Transmembrane</keyword>
<evidence type="ECO:0000256" key="7">
    <source>
        <dbReference type="ARBA" id="ARBA00022737"/>
    </source>
</evidence>
<dbReference type="PROSITE" id="PS50846">
    <property type="entry name" value="HMA_2"/>
    <property type="match status" value="3"/>
</dbReference>
<dbReference type="NCBIfam" id="TIGR00003">
    <property type="entry name" value="copper ion binding protein"/>
    <property type="match status" value="2"/>
</dbReference>
<dbReference type="PROSITE" id="PS00154">
    <property type="entry name" value="ATPASE_E1_E2"/>
    <property type="match status" value="1"/>
</dbReference>
<dbReference type="SFLD" id="SFLDF00027">
    <property type="entry name" value="p-type_atpase"/>
    <property type="match status" value="1"/>
</dbReference>
<dbReference type="eggNOG" id="KOG0207">
    <property type="taxonomic scope" value="Eukaryota"/>
</dbReference>
<feature type="transmembrane region" description="Helical" evidence="17">
    <location>
        <begin position="316"/>
        <end position="337"/>
    </location>
</feature>
<dbReference type="InterPro" id="IPR008250">
    <property type="entry name" value="ATPase_P-typ_transduc_dom_A_sf"/>
</dbReference>
<keyword evidence="22" id="KW-1185">Reference proteome</keyword>
<dbReference type="InterPro" id="IPR023214">
    <property type="entry name" value="HAD_sf"/>
</dbReference>
<dbReference type="PRINTS" id="PR00943">
    <property type="entry name" value="CUATPASE"/>
</dbReference>
<dbReference type="GO" id="GO:0005507">
    <property type="term" value="F:copper ion binding"/>
    <property type="evidence" value="ECO:0000318"/>
    <property type="project" value="GO_Central"/>
</dbReference>
<feature type="transmembrane region" description="Helical" evidence="17">
    <location>
        <begin position="621"/>
        <end position="641"/>
    </location>
</feature>
<dbReference type="SFLD" id="SFLDS00003">
    <property type="entry name" value="Haloacid_Dehalogenase"/>
    <property type="match status" value="1"/>
</dbReference>
<dbReference type="Pfam" id="PF00403">
    <property type="entry name" value="HMA"/>
    <property type="match status" value="3"/>
</dbReference>
<keyword evidence="8 17" id="KW-0547">Nucleotide-binding</keyword>
<sequence>MAASTRTLFLSCFNGGGGGEVSRHLALRPRYPSMPRRPRPATVAGDAGGGGGSGGDLEAAKGAAEKAAEEEKVAVFEVIGMSCAACAGSVEKGVKRLPGIHDAAVDVLGGRAQVIFYPVFVSEEKIREAIEDVGFEAKLINEEVREKNILVCRLHIKGMTCTSCTNTVESALQAFPGVQRASVALATEEAEIRYDRRIVAANQLIQAVEETGFEAVLITAGEDRSRIDLKIDGVLNERLIMILESSIQALPGVEDIKVNTELHKITISYKPDQTGPRDLIEVIESATSGDITASIYPEAEGREHHRYGEIQRYKQSFLWSLIFTIPVFLTSMVFMYIPGLKDGLEKKVVNMMSIGELLRWILSTPVQFIIGRKFYTGAYKAMCHGSPNMDVLIALGTNTAYFYSVYSVLRAATSENYMSTDFFETSSMLISFILLGKYLEILAKGKTSEAIAKLMDLAPETATLLIHDHEGNVVGEKEIDSRLIQKNDVIKVVPGGKVASDGFVIWGQSHVNESMITGESRPVAKRKGDTVIGGTVNENGVLHVRATFVGSESALSQIVRLVESAQMAKAPVQKFADQISRVFVPLVIVLSLLTWLVWFLAGRFHGYPYSWIPSSMDSFQLALQFGISVMVIACPCALGLATPTAVMVATGVGASKGVLIKGGQALESAHKVDCIVFDKTGTLTIGKPVVVDTRLLKNMVLREFYDCVAAAEDNSEHPLAKAIVEHAKKLHSEENHIWSEARDFISVPGHGVKAKVNDKSVIVGNKSFMLSSGIDIPMEALEILAEEEEKAQTAIIAAMDQEVVGIISVSDPIKPNAHEVISYLKSMNVESIMVTGDNWGTANAIGKEVGIEKIIAEAKPEQKAEKVKELQLSGKTVAMVGDGINDSPALVSADVGLAIGAGTDVAIEAADIVLMKSNLEDVVTAIDLSRKTFFRIRMNYVWALGYNIIGIPIAAGVLFPSSRFRLPPWVAGAAMAASSVSVVCWSLLLRYYKSPKKFGN</sequence>
<proteinExistence type="inferred from homology"/>
<dbReference type="InterPro" id="IPR017969">
    <property type="entry name" value="Heavy-metal-associated_CS"/>
</dbReference>
<dbReference type="InterPro" id="IPR006121">
    <property type="entry name" value="HMA_dom"/>
</dbReference>
<evidence type="ECO:0000256" key="17">
    <source>
        <dbReference type="RuleBase" id="RU362081"/>
    </source>
</evidence>
<feature type="domain" description="HMA" evidence="19">
    <location>
        <begin position="150"/>
        <end position="216"/>
    </location>
</feature>
<dbReference type="FunFam" id="3.40.50.1000:FF:000031">
    <property type="entry name" value="Probable copper-transporting ATPase HMA5"/>
    <property type="match status" value="1"/>
</dbReference>
<evidence type="ECO:0000313" key="22">
    <source>
        <dbReference type="Proteomes" id="UP000004995"/>
    </source>
</evidence>
<dbReference type="SUPFAM" id="SSF55008">
    <property type="entry name" value="HMA, heavy metal-associated domain"/>
    <property type="match status" value="3"/>
</dbReference>
<dbReference type="InterPro" id="IPR044492">
    <property type="entry name" value="P_typ_ATPase_HD_dom"/>
</dbReference>
<feature type="transmembrane region" description="Helical" evidence="17">
    <location>
        <begin position="426"/>
        <end position="443"/>
    </location>
</feature>
<comment type="subcellular location">
    <subcellularLocation>
        <location evidence="1">Membrane</location>
        <topology evidence="1">Multi-pass membrane protein</topology>
    </subcellularLocation>
</comment>
<dbReference type="SUPFAM" id="SSF81653">
    <property type="entry name" value="Calcium ATPase, transduction domain A"/>
    <property type="match status" value="1"/>
</dbReference>
<dbReference type="PANTHER" id="PTHR46594">
    <property type="entry name" value="P-TYPE CATION-TRANSPORTING ATPASE"/>
    <property type="match status" value="1"/>
</dbReference>
<dbReference type="FunCoup" id="K3Y4W8">
    <property type="interactions" value="1376"/>
</dbReference>
<dbReference type="GO" id="GO:0005886">
    <property type="term" value="C:plasma membrane"/>
    <property type="evidence" value="ECO:0000318"/>
    <property type="project" value="GO_Central"/>
</dbReference>
<feature type="domain" description="HMA" evidence="19">
    <location>
        <begin position="225"/>
        <end position="291"/>
    </location>
</feature>
<keyword evidence="6 17" id="KW-0479">Metal-binding</keyword>
<dbReference type="EC" id="7.2.2.8" evidence="3"/>
<dbReference type="InterPro" id="IPR023298">
    <property type="entry name" value="ATPase_P-typ_TM_dom_sf"/>
</dbReference>
<evidence type="ECO:0000256" key="4">
    <source>
        <dbReference type="ARBA" id="ARBA00022448"/>
    </source>
</evidence>
<dbReference type="Gramene" id="KQK98406">
    <property type="protein sequence ID" value="KQK98406"/>
    <property type="gene ID" value="SETIT_009256mg"/>
</dbReference>
<feature type="transmembrane region" description="Helical" evidence="17">
    <location>
        <begin position="387"/>
        <end position="406"/>
    </location>
</feature>
<dbReference type="OrthoDB" id="432719at2759"/>
<dbReference type="InterPro" id="IPR036412">
    <property type="entry name" value="HAD-like_sf"/>
</dbReference>
<dbReference type="Proteomes" id="UP000004995">
    <property type="component" value="Unassembled WGS sequence"/>
</dbReference>
<dbReference type="NCBIfam" id="TIGR01494">
    <property type="entry name" value="ATPase_P-type"/>
    <property type="match status" value="1"/>
</dbReference>
<dbReference type="InterPro" id="IPR027256">
    <property type="entry name" value="P-typ_ATPase_IB"/>
</dbReference>
<dbReference type="HOGENOM" id="CLU_001771_0_2_1"/>
<keyword evidence="14 17" id="KW-0472">Membrane</keyword>
<evidence type="ECO:0000256" key="18">
    <source>
        <dbReference type="SAM" id="MobiDB-lite"/>
    </source>
</evidence>
<keyword evidence="10" id="KW-1278">Translocase</keyword>
<dbReference type="RefSeq" id="XP_004976462.1">
    <property type="nucleotide sequence ID" value="XM_004976405.3"/>
</dbReference>
<dbReference type="EnsemblPlants" id="KQK98406">
    <property type="protein sequence ID" value="KQK98406"/>
    <property type="gene ID" value="SETIT_009256mg"/>
</dbReference>
<dbReference type="PANTHER" id="PTHR46594:SF4">
    <property type="entry name" value="P-TYPE CATION-TRANSPORTING ATPASE"/>
    <property type="match status" value="1"/>
</dbReference>
<dbReference type="InterPro" id="IPR001757">
    <property type="entry name" value="P_typ_ATPase"/>
</dbReference>
<dbReference type="STRING" id="4555.K3Y4W8"/>
<dbReference type="EMBL" id="AGNK02004464">
    <property type="status" value="NOT_ANNOTATED_CDS"/>
    <property type="molecule type" value="Genomic_DNA"/>
</dbReference>
<keyword evidence="12" id="KW-0186">Copper</keyword>
<evidence type="ECO:0000256" key="15">
    <source>
        <dbReference type="ARBA" id="ARBA00049289"/>
    </source>
</evidence>
<feature type="transmembrane region" description="Helical" evidence="17">
    <location>
        <begin position="357"/>
        <end position="375"/>
    </location>
</feature>
<dbReference type="FunFam" id="3.30.70.100:FF:000033">
    <property type="entry name" value="Copper-transporting ATPase HMA5"/>
    <property type="match status" value="1"/>
</dbReference>
<comment type="similarity">
    <text evidence="2 17">Belongs to the cation transport ATPase (P-type) (TC 3.A.3) family. Type IB subfamily.</text>
</comment>
<dbReference type="PROSITE" id="PS01047">
    <property type="entry name" value="HMA_1"/>
    <property type="match status" value="2"/>
</dbReference>
<evidence type="ECO:0000256" key="5">
    <source>
        <dbReference type="ARBA" id="ARBA00022692"/>
    </source>
</evidence>
<evidence type="ECO:0000256" key="6">
    <source>
        <dbReference type="ARBA" id="ARBA00022723"/>
    </source>
</evidence>
<evidence type="ECO:0000256" key="12">
    <source>
        <dbReference type="ARBA" id="ARBA00023008"/>
    </source>
</evidence>
<dbReference type="PRINTS" id="PR00119">
    <property type="entry name" value="CATATPASE"/>
</dbReference>
<feature type="transmembrane region" description="Helical" evidence="17">
    <location>
        <begin position="582"/>
        <end position="601"/>
    </location>
</feature>
<name>K3Y4W8_SETIT</name>
<dbReference type="InterPro" id="IPR018303">
    <property type="entry name" value="ATPase_P-typ_P_site"/>
</dbReference>
<dbReference type="NCBIfam" id="TIGR01525">
    <property type="entry name" value="ATPase-IB_hvy"/>
    <property type="match status" value="1"/>
</dbReference>
<reference evidence="20" key="2">
    <citation type="submission" date="2015-07" db="EMBL/GenBank/DDBJ databases">
        <authorList>
            <person name="Noorani M."/>
        </authorList>
    </citation>
    <scope>NUCLEOTIDE SEQUENCE</scope>
    <source>
        <strain evidence="20">Yugu1</strain>
    </source>
</reference>
<dbReference type="Gene3D" id="3.30.70.100">
    <property type="match status" value="3"/>
</dbReference>
<feature type="domain" description="HMA" evidence="19">
    <location>
        <begin position="72"/>
        <end position="138"/>
    </location>
</feature>
<dbReference type="KEGG" id="sita:101776017"/>
<dbReference type="InterPro" id="IPR036163">
    <property type="entry name" value="HMA_dom_sf"/>
</dbReference>
<evidence type="ECO:0000256" key="1">
    <source>
        <dbReference type="ARBA" id="ARBA00004141"/>
    </source>
</evidence>
<dbReference type="GO" id="GO:0010273">
    <property type="term" value="P:detoxification of copper ion"/>
    <property type="evidence" value="ECO:0000318"/>
    <property type="project" value="GO_Central"/>
</dbReference>
<organism evidence="20">
    <name type="scientific">Setaria italica</name>
    <name type="common">Foxtail millet</name>
    <name type="synonym">Panicum italicum</name>
    <dbReference type="NCBI Taxonomy" id="4555"/>
    <lineage>
        <taxon>Eukaryota</taxon>
        <taxon>Viridiplantae</taxon>
        <taxon>Streptophyta</taxon>
        <taxon>Embryophyta</taxon>
        <taxon>Tracheophyta</taxon>
        <taxon>Spermatophyta</taxon>
        <taxon>Magnoliopsida</taxon>
        <taxon>Liliopsida</taxon>
        <taxon>Poales</taxon>
        <taxon>Poaceae</taxon>
        <taxon>PACMAD clade</taxon>
        <taxon>Panicoideae</taxon>
        <taxon>Panicodae</taxon>
        <taxon>Paniceae</taxon>
        <taxon>Cenchrinae</taxon>
        <taxon>Setaria</taxon>
    </lineage>
</organism>
<dbReference type="PRINTS" id="PR00942">
    <property type="entry name" value="CUATPASEI"/>
</dbReference>
<keyword evidence="4" id="KW-0813">Transport</keyword>
<feature type="transmembrane region" description="Helical" evidence="17">
    <location>
        <begin position="966"/>
        <end position="988"/>
    </location>
</feature>
<dbReference type="GO" id="GO:0016887">
    <property type="term" value="F:ATP hydrolysis activity"/>
    <property type="evidence" value="ECO:0007669"/>
    <property type="project" value="InterPro"/>
</dbReference>
<dbReference type="FunFam" id="3.30.70.100:FF:000096">
    <property type="entry name" value="Putative ATP dependent copper transporter"/>
    <property type="match status" value="1"/>
</dbReference>
<feature type="transmembrane region" description="Helical" evidence="17">
    <location>
        <begin position="940"/>
        <end position="960"/>
    </location>
</feature>
<evidence type="ECO:0000256" key="13">
    <source>
        <dbReference type="ARBA" id="ARBA00023065"/>
    </source>
</evidence>
<reference evidence="20 22" key="1">
    <citation type="journal article" date="2012" name="Nat. Biotechnol.">
        <title>Reference genome sequence of the model plant Setaria.</title>
        <authorList>
            <person name="Bennetzen J.L."/>
            <person name="Schmutz J."/>
            <person name="Wang H."/>
            <person name="Percifield R."/>
            <person name="Hawkins J."/>
            <person name="Pontaroli A.C."/>
            <person name="Estep M."/>
            <person name="Feng L."/>
            <person name="Vaughn J.N."/>
            <person name="Grimwood J."/>
            <person name="Jenkins J."/>
            <person name="Barry K."/>
            <person name="Lindquist E."/>
            <person name="Hellsten U."/>
            <person name="Deshpande S."/>
            <person name="Wang X."/>
            <person name="Wu X."/>
            <person name="Mitros T."/>
            <person name="Triplett J."/>
            <person name="Yang X."/>
            <person name="Ye C.Y."/>
            <person name="Mauro-Herrera M."/>
            <person name="Wang L."/>
            <person name="Li P."/>
            <person name="Sharma M."/>
            <person name="Sharma R."/>
            <person name="Ronald P.C."/>
            <person name="Panaud O."/>
            <person name="Kellogg E.A."/>
            <person name="Brutnell T.P."/>
            <person name="Doust A.N."/>
            <person name="Tuskan G.A."/>
            <person name="Rokhsar D."/>
            <person name="Devos K.M."/>
        </authorList>
    </citation>
    <scope>NUCLEOTIDE SEQUENCE [LARGE SCALE GENOMIC DNA]</scope>
    <source>
        <strain evidence="22">cv. Yugu1</strain>
        <strain evidence="20">Yugu1</strain>
    </source>
</reference>
<evidence type="ECO:0000313" key="21">
    <source>
        <dbReference type="EnsemblPlants" id="KQK98406"/>
    </source>
</evidence>
<dbReference type="Gene3D" id="3.40.1110.10">
    <property type="entry name" value="Calcium-transporting ATPase, cytoplasmic domain N"/>
    <property type="match status" value="2"/>
</dbReference>
<dbReference type="FunFam" id="2.70.150.10:FF:000002">
    <property type="entry name" value="Copper-transporting ATPase 1, putative"/>
    <property type="match status" value="1"/>
</dbReference>
<dbReference type="Gene3D" id="3.40.50.1000">
    <property type="entry name" value="HAD superfamily/HAD-like"/>
    <property type="match status" value="1"/>
</dbReference>
<evidence type="ECO:0000256" key="8">
    <source>
        <dbReference type="ARBA" id="ARBA00022741"/>
    </source>
</evidence>
<dbReference type="SUPFAM" id="SSF56784">
    <property type="entry name" value="HAD-like"/>
    <property type="match status" value="1"/>
</dbReference>
<dbReference type="InterPro" id="IPR059000">
    <property type="entry name" value="ATPase_P-type_domA"/>
</dbReference>
<dbReference type="CDD" id="cd02094">
    <property type="entry name" value="P-type_ATPase_Cu-like"/>
    <property type="match status" value="1"/>
</dbReference>
<dbReference type="EMBL" id="CM003534">
    <property type="protein sequence ID" value="RCV34881.1"/>
    <property type="molecule type" value="Genomic_DNA"/>
</dbReference>
<dbReference type="SUPFAM" id="SSF81665">
    <property type="entry name" value="Calcium ATPase, transmembrane domain M"/>
    <property type="match status" value="1"/>
</dbReference>
<evidence type="ECO:0000256" key="9">
    <source>
        <dbReference type="ARBA" id="ARBA00022840"/>
    </source>
</evidence>
<keyword evidence="7" id="KW-0677">Repeat</keyword>
<evidence type="ECO:0000256" key="2">
    <source>
        <dbReference type="ARBA" id="ARBA00006024"/>
    </source>
</evidence>
<gene>
    <name evidence="21" type="primary">LOC101776017</name>
    <name evidence="20" type="ORF">SETIT_7G193900v2</name>
</gene>
<evidence type="ECO:0000256" key="14">
    <source>
        <dbReference type="ARBA" id="ARBA00023136"/>
    </source>
</evidence>
<accession>K3Y4W8</accession>
<dbReference type="Gene3D" id="2.70.150.10">
    <property type="entry name" value="Calcium-transporting ATPase, cytoplasmic transduction domain A"/>
    <property type="match status" value="1"/>
</dbReference>
<feature type="compositionally biased region" description="Gly residues" evidence="18">
    <location>
        <begin position="46"/>
        <end position="55"/>
    </location>
</feature>
<evidence type="ECO:0000313" key="20">
    <source>
        <dbReference type="EMBL" id="RCV34881.1"/>
    </source>
</evidence>
<dbReference type="CDD" id="cd00371">
    <property type="entry name" value="HMA"/>
    <property type="match status" value="3"/>
</dbReference>
<evidence type="ECO:0000256" key="16">
    <source>
        <dbReference type="ARBA" id="ARBA00077729"/>
    </source>
</evidence>